<gene>
    <name evidence="1" type="ORF">P3W55_02055</name>
</gene>
<dbReference type="EMBL" id="JARJLR010000042">
    <property type="protein sequence ID" value="MDF3840488.1"/>
    <property type="molecule type" value="Genomic_DNA"/>
</dbReference>
<comment type="caution">
    <text evidence="1">The sequence shown here is derived from an EMBL/GenBank/DDBJ whole genome shotgun (WGS) entry which is preliminary data.</text>
</comment>
<protein>
    <submittedName>
        <fullName evidence="1">Uncharacterized protein</fullName>
    </submittedName>
</protein>
<evidence type="ECO:0000313" key="2">
    <source>
        <dbReference type="Proteomes" id="UP001220662"/>
    </source>
</evidence>
<dbReference type="RefSeq" id="WP_276213660.1">
    <property type="nucleotide sequence ID" value="NZ_CP141948.1"/>
</dbReference>
<evidence type="ECO:0000313" key="1">
    <source>
        <dbReference type="EMBL" id="MDF3840488.1"/>
    </source>
</evidence>
<dbReference type="AlphaFoldDB" id="A0AAW6NZ55"/>
<dbReference type="Proteomes" id="UP001220662">
    <property type="component" value="Unassembled WGS sequence"/>
</dbReference>
<reference evidence="1" key="1">
    <citation type="submission" date="2023-03" db="EMBL/GenBank/DDBJ databases">
        <title>Draft assemblies of triclosan tolerant bacteria isolated from returned activated sludge.</title>
        <authorList>
            <person name="Van Hamelsveld S."/>
        </authorList>
    </citation>
    <scope>NUCLEOTIDE SEQUENCE</scope>
    <source>
        <strain evidence="1">GW210015_S63</strain>
    </source>
</reference>
<organism evidence="1 2">
    <name type="scientific">Pseudomonas citronellolis</name>
    <dbReference type="NCBI Taxonomy" id="53408"/>
    <lineage>
        <taxon>Bacteria</taxon>
        <taxon>Pseudomonadati</taxon>
        <taxon>Pseudomonadota</taxon>
        <taxon>Gammaproteobacteria</taxon>
        <taxon>Pseudomonadales</taxon>
        <taxon>Pseudomonadaceae</taxon>
        <taxon>Pseudomonas</taxon>
    </lineage>
</organism>
<proteinExistence type="predicted"/>
<sequence>MDNTPTPLVLGGLSIMQHAGAGPIRQRYEPIGGSTSLRLNGGTGIKMTNWSRTSTTASGSGNLDPGLFALDVSQPLELLCVAPRAMIGTTRQFALPPAAQRRPDVAPWGWAYAGGRWLDTNVDMNGDSAELQAVVGASAYRVFWLPRLVVFTPGLSYEFDEASGLYDWSLSAEEI</sequence>
<accession>A0AAW6NZ55</accession>
<name>A0AAW6NZ55_9PSED</name>